<organism evidence="2 3">
    <name type="scientific">Haliangium ochraceum (strain DSM 14365 / JCM 11303 / SMP-2)</name>
    <dbReference type="NCBI Taxonomy" id="502025"/>
    <lineage>
        <taxon>Bacteria</taxon>
        <taxon>Pseudomonadati</taxon>
        <taxon>Myxococcota</taxon>
        <taxon>Polyangia</taxon>
        <taxon>Haliangiales</taxon>
        <taxon>Kofleriaceae</taxon>
        <taxon>Haliangium</taxon>
    </lineage>
</organism>
<dbReference type="HOGENOM" id="CLU_556390_0_0_7"/>
<gene>
    <name evidence="2" type="ordered locus">Hoch_6207</name>
</gene>
<dbReference type="Proteomes" id="UP000001880">
    <property type="component" value="Chromosome"/>
</dbReference>
<feature type="signal peptide" evidence="1">
    <location>
        <begin position="1"/>
        <end position="30"/>
    </location>
</feature>
<protein>
    <recommendedName>
        <fullName evidence="4">Lipoprotein</fullName>
    </recommendedName>
</protein>
<keyword evidence="1" id="KW-0732">Signal</keyword>
<proteinExistence type="predicted"/>
<dbReference type="KEGG" id="hoh:Hoch_6207"/>
<evidence type="ECO:0008006" key="4">
    <source>
        <dbReference type="Google" id="ProtNLM"/>
    </source>
</evidence>
<dbReference type="RefSeq" id="WP_012831273.1">
    <property type="nucleotide sequence ID" value="NC_013440.1"/>
</dbReference>
<dbReference type="AlphaFoldDB" id="D0LMJ4"/>
<dbReference type="EMBL" id="CP001804">
    <property type="protein sequence ID" value="ACY18681.1"/>
    <property type="molecule type" value="Genomic_DNA"/>
</dbReference>
<name>D0LMJ4_HALO1</name>
<dbReference type="PROSITE" id="PS51257">
    <property type="entry name" value="PROKAR_LIPOPROTEIN"/>
    <property type="match status" value="1"/>
</dbReference>
<evidence type="ECO:0000313" key="2">
    <source>
        <dbReference type="EMBL" id="ACY18681.1"/>
    </source>
</evidence>
<feature type="chain" id="PRO_5003010266" description="Lipoprotein" evidence="1">
    <location>
        <begin position="31"/>
        <end position="490"/>
    </location>
</feature>
<accession>D0LMJ4</accession>
<reference evidence="2 3" key="1">
    <citation type="journal article" date="2010" name="Stand. Genomic Sci.">
        <title>Complete genome sequence of Haliangium ochraceum type strain (SMP-2).</title>
        <authorList>
            <consortium name="US DOE Joint Genome Institute (JGI-PGF)"/>
            <person name="Ivanova N."/>
            <person name="Daum C."/>
            <person name="Lang E."/>
            <person name="Abt B."/>
            <person name="Kopitz M."/>
            <person name="Saunders E."/>
            <person name="Lapidus A."/>
            <person name="Lucas S."/>
            <person name="Glavina Del Rio T."/>
            <person name="Nolan M."/>
            <person name="Tice H."/>
            <person name="Copeland A."/>
            <person name="Cheng J.F."/>
            <person name="Chen F."/>
            <person name="Bruce D."/>
            <person name="Goodwin L."/>
            <person name="Pitluck S."/>
            <person name="Mavromatis K."/>
            <person name="Pati A."/>
            <person name="Mikhailova N."/>
            <person name="Chen A."/>
            <person name="Palaniappan K."/>
            <person name="Land M."/>
            <person name="Hauser L."/>
            <person name="Chang Y.J."/>
            <person name="Jeffries C.D."/>
            <person name="Detter J.C."/>
            <person name="Brettin T."/>
            <person name="Rohde M."/>
            <person name="Goker M."/>
            <person name="Bristow J."/>
            <person name="Markowitz V."/>
            <person name="Eisen J.A."/>
            <person name="Hugenholtz P."/>
            <person name="Kyrpides N.C."/>
            <person name="Klenk H.P."/>
        </authorList>
    </citation>
    <scope>NUCLEOTIDE SEQUENCE [LARGE SCALE GENOMIC DNA]</scope>
    <source>
        <strain evidence="3">DSM 14365 / CIP 107738 / JCM 11303 / AJ 13395 / SMP-2</strain>
    </source>
</reference>
<evidence type="ECO:0000313" key="3">
    <source>
        <dbReference type="Proteomes" id="UP000001880"/>
    </source>
</evidence>
<evidence type="ECO:0000256" key="1">
    <source>
        <dbReference type="SAM" id="SignalP"/>
    </source>
</evidence>
<keyword evidence="3" id="KW-1185">Reference proteome</keyword>
<sequence>MRFFRPRPHSVSATSAALAAAIAAALAATAGGCTLEEPADDNGSALADDSAALSVSATAGSYDALARYWAPRLYHDTDSTEYRSDYITKINFDGDYNSKNNWESMDAFSTVPAYLYYSVVESETHYFLGYYTFHPRDWCDSAFCTEHENDLEGVLLAVRKGSANGGKGTAIAAFTEAHGHIYQYAAASGLSSGSDDLDGTLSFSGSHPRFYIEAKGHGVYGCDSRCDNAPGGDGIVYAVAAAGEPAQSPSSGSGNFTRVYSYQLIPLDQTSGDQGLWTRRDDVCDTCTFGSWGRMRGDGLDSQNAATMPWSWDDGDDGEVFSGALLCDPAQLVDTQLNGTPLDSGFSHSYVFNPYATHALTIYALRSDKNRDSFGNASDIYLKVTAPGAPEGSDVVLDARSFKKNSASAGTWYTWRRGAYDAEGQRRYGDTVQTHHFCRRGRPSVKLEVYDSDDNADDFMGSTTCSGTCDRSAGIDLGDARIKFHLDVFN</sequence>
<dbReference type="eggNOG" id="ENOG502ZAKH">
    <property type="taxonomic scope" value="Bacteria"/>
</dbReference>
<dbReference type="OrthoDB" id="1157227at2"/>